<accession>A0A9W5X400</accession>
<protein>
    <submittedName>
        <fullName evidence="1">Uncharacterized protein</fullName>
    </submittedName>
</protein>
<dbReference type="EMBL" id="BMJD01000002">
    <property type="protein sequence ID" value="GGB31422.1"/>
    <property type="molecule type" value="Genomic_DNA"/>
</dbReference>
<sequence length="67" mass="7552">MDAGDKEILDHIRMTGHISGSTNHALYKLRQQRLPVLPDHCSPVRTNCNLETSKTADEIPYFSFPLA</sequence>
<evidence type="ECO:0000313" key="2">
    <source>
        <dbReference type="Proteomes" id="UP000621492"/>
    </source>
</evidence>
<keyword evidence="2" id="KW-1185">Reference proteome</keyword>
<comment type="caution">
    <text evidence="1">The sequence shown here is derived from an EMBL/GenBank/DDBJ whole genome shotgun (WGS) entry which is preliminary data.</text>
</comment>
<name>A0A9W5X400_9BACI</name>
<evidence type="ECO:0000313" key="1">
    <source>
        <dbReference type="EMBL" id="GGB31422.1"/>
    </source>
</evidence>
<reference evidence="1" key="1">
    <citation type="journal article" date="2014" name="Int. J. Syst. Evol. Microbiol.">
        <title>Complete genome sequence of Corynebacterium casei LMG S-19264T (=DSM 44701T), isolated from a smear-ripened cheese.</title>
        <authorList>
            <consortium name="US DOE Joint Genome Institute (JGI-PGF)"/>
            <person name="Walter F."/>
            <person name="Albersmeier A."/>
            <person name="Kalinowski J."/>
            <person name="Ruckert C."/>
        </authorList>
    </citation>
    <scope>NUCLEOTIDE SEQUENCE</scope>
    <source>
        <strain evidence="1">CGMCC 1.15454</strain>
    </source>
</reference>
<organism evidence="1 2">
    <name type="scientific">Lentibacillus populi</name>
    <dbReference type="NCBI Taxonomy" id="1827502"/>
    <lineage>
        <taxon>Bacteria</taxon>
        <taxon>Bacillati</taxon>
        <taxon>Bacillota</taxon>
        <taxon>Bacilli</taxon>
        <taxon>Bacillales</taxon>
        <taxon>Bacillaceae</taxon>
        <taxon>Lentibacillus</taxon>
    </lineage>
</organism>
<dbReference type="AlphaFoldDB" id="A0A9W5X400"/>
<dbReference type="Proteomes" id="UP000621492">
    <property type="component" value="Unassembled WGS sequence"/>
</dbReference>
<gene>
    <name evidence="1" type="ORF">GCM10011409_06000</name>
</gene>
<proteinExistence type="predicted"/>
<reference evidence="1" key="2">
    <citation type="submission" date="2020-09" db="EMBL/GenBank/DDBJ databases">
        <authorList>
            <person name="Sun Q."/>
            <person name="Zhou Y."/>
        </authorList>
    </citation>
    <scope>NUCLEOTIDE SEQUENCE</scope>
    <source>
        <strain evidence="1">CGMCC 1.15454</strain>
    </source>
</reference>